<dbReference type="GO" id="GO:0046872">
    <property type="term" value="F:metal ion binding"/>
    <property type="evidence" value="ECO:0007669"/>
    <property type="project" value="UniProtKB-KW"/>
</dbReference>
<dbReference type="EMBL" id="BARW01004238">
    <property type="protein sequence ID" value="GAI61083.1"/>
    <property type="molecule type" value="Genomic_DNA"/>
</dbReference>
<feature type="non-terminal residue" evidence="3">
    <location>
        <position position="104"/>
    </location>
</feature>
<keyword evidence="1" id="KW-0479">Metal-binding</keyword>
<dbReference type="InterPro" id="IPR011060">
    <property type="entry name" value="RibuloseP-bd_barrel"/>
</dbReference>
<evidence type="ECO:0000256" key="1">
    <source>
        <dbReference type="ARBA" id="ARBA00022723"/>
    </source>
</evidence>
<comment type="caution">
    <text evidence="3">The sequence shown here is derived from an EMBL/GenBank/DDBJ whole genome shotgun (WGS) entry which is preliminary data.</text>
</comment>
<dbReference type="SUPFAM" id="SSF51366">
    <property type="entry name" value="Ribulose-phoshate binding barrel"/>
    <property type="match status" value="1"/>
</dbReference>
<dbReference type="Gene3D" id="3.20.20.70">
    <property type="entry name" value="Aldolase class I"/>
    <property type="match status" value="1"/>
</dbReference>
<dbReference type="GO" id="GO:0005975">
    <property type="term" value="P:carbohydrate metabolic process"/>
    <property type="evidence" value="ECO:0007669"/>
    <property type="project" value="InterPro"/>
</dbReference>
<reference evidence="3" key="1">
    <citation type="journal article" date="2014" name="Front. Microbiol.">
        <title>High frequency of phylogenetically diverse reductive dehalogenase-homologous genes in deep subseafloor sedimentary metagenomes.</title>
        <authorList>
            <person name="Kawai M."/>
            <person name="Futagami T."/>
            <person name="Toyoda A."/>
            <person name="Takaki Y."/>
            <person name="Nishi S."/>
            <person name="Hori S."/>
            <person name="Arai W."/>
            <person name="Tsubouchi T."/>
            <person name="Morono Y."/>
            <person name="Uchiyama I."/>
            <person name="Ito T."/>
            <person name="Fujiyama A."/>
            <person name="Inagaki F."/>
            <person name="Takami H."/>
        </authorList>
    </citation>
    <scope>NUCLEOTIDE SEQUENCE</scope>
    <source>
        <strain evidence="3">Expedition CK06-06</strain>
    </source>
</reference>
<dbReference type="Pfam" id="PF00834">
    <property type="entry name" value="Ribul_P_3_epim"/>
    <property type="match status" value="1"/>
</dbReference>
<evidence type="ECO:0000313" key="3">
    <source>
        <dbReference type="EMBL" id="GAI61083.1"/>
    </source>
</evidence>
<evidence type="ECO:0008006" key="4">
    <source>
        <dbReference type="Google" id="ProtNLM"/>
    </source>
</evidence>
<gene>
    <name evidence="3" type="ORF">S12H4_10088</name>
</gene>
<evidence type="ECO:0000256" key="2">
    <source>
        <dbReference type="ARBA" id="ARBA00023235"/>
    </source>
</evidence>
<dbReference type="AlphaFoldDB" id="X1PYS9"/>
<sequence>MKKVAVSIHAIDEFNSDIIKGLDDLDYIHIDVADGKFTHVQYLNLDIFRILHDNYNIPIIAHLMVNNPFDYIDKIIDFVHIFTFHYEITGDKKALINELKIRKK</sequence>
<dbReference type="GO" id="GO:0016857">
    <property type="term" value="F:racemase and epimerase activity, acting on carbohydrates and derivatives"/>
    <property type="evidence" value="ECO:0007669"/>
    <property type="project" value="InterPro"/>
</dbReference>
<dbReference type="InterPro" id="IPR013785">
    <property type="entry name" value="Aldolase_TIM"/>
</dbReference>
<proteinExistence type="predicted"/>
<organism evidence="3">
    <name type="scientific">marine sediment metagenome</name>
    <dbReference type="NCBI Taxonomy" id="412755"/>
    <lineage>
        <taxon>unclassified sequences</taxon>
        <taxon>metagenomes</taxon>
        <taxon>ecological metagenomes</taxon>
    </lineage>
</organism>
<protein>
    <recommendedName>
        <fullName evidence="4">Ribulose-phosphate 3-epimerase</fullName>
    </recommendedName>
</protein>
<dbReference type="InterPro" id="IPR000056">
    <property type="entry name" value="Ribul_P_3_epim-like"/>
</dbReference>
<accession>X1PYS9</accession>
<keyword evidence="2" id="KW-0413">Isomerase</keyword>
<name>X1PYS9_9ZZZZ</name>